<evidence type="ECO:0008006" key="4">
    <source>
        <dbReference type="Google" id="ProtNLM"/>
    </source>
</evidence>
<dbReference type="eggNOG" id="KOG4321">
    <property type="taxonomic scope" value="Eukaryota"/>
</dbReference>
<keyword evidence="1" id="KW-1133">Transmembrane helix</keyword>
<dbReference type="EMBL" id="JH430995">
    <property type="status" value="NOT_ANNOTATED_CDS"/>
    <property type="molecule type" value="Genomic_DNA"/>
</dbReference>
<reference evidence="2" key="2">
    <citation type="submission" date="2015-02" db="UniProtKB">
        <authorList>
            <consortium name="EnsemblMetazoa"/>
        </authorList>
    </citation>
    <scope>IDENTIFICATION</scope>
</reference>
<keyword evidence="3" id="KW-1185">Reference proteome</keyword>
<evidence type="ECO:0000313" key="3">
    <source>
        <dbReference type="Proteomes" id="UP000014500"/>
    </source>
</evidence>
<dbReference type="HOGENOM" id="CLU_1157696_0_0_1"/>
<dbReference type="AlphaFoldDB" id="T1IM91"/>
<evidence type="ECO:0000313" key="2">
    <source>
        <dbReference type="EnsemblMetazoa" id="SMAR002088-PA"/>
    </source>
</evidence>
<keyword evidence="1" id="KW-0472">Membrane</keyword>
<organism evidence="2 3">
    <name type="scientific">Strigamia maritima</name>
    <name type="common">European centipede</name>
    <name type="synonym">Geophilus maritimus</name>
    <dbReference type="NCBI Taxonomy" id="126957"/>
    <lineage>
        <taxon>Eukaryota</taxon>
        <taxon>Metazoa</taxon>
        <taxon>Ecdysozoa</taxon>
        <taxon>Arthropoda</taxon>
        <taxon>Myriapoda</taxon>
        <taxon>Chilopoda</taxon>
        <taxon>Pleurostigmophora</taxon>
        <taxon>Geophilomorpha</taxon>
        <taxon>Linotaeniidae</taxon>
        <taxon>Strigamia</taxon>
    </lineage>
</organism>
<reference evidence="3" key="1">
    <citation type="submission" date="2011-05" db="EMBL/GenBank/DDBJ databases">
        <authorList>
            <person name="Richards S.R."/>
            <person name="Qu J."/>
            <person name="Jiang H."/>
            <person name="Jhangiani S.N."/>
            <person name="Agravi P."/>
            <person name="Goodspeed R."/>
            <person name="Gross S."/>
            <person name="Mandapat C."/>
            <person name="Jackson L."/>
            <person name="Mathew T."/>
            <person name="Pu L."/>
            <person name="Thornton R."/>
            <person name="Saada N."/>
            <person name="Wilczek-Boney K.B."/>
            <person name="Lee S."/>
            <person name="Kovar C."/>
            <person name="Wu Y."/>
            <person name="Scherer S.E."/>
            <person name="Worley K.C."/>
            <person name="Muzny D.M."/>
            <person name="Gibbs R."/>
        </authorList>
    </citation>
    <scope>NUCLEOTIDE SEQUENCE</scope>
    <source>
        <strain evidence="3">Brora</strain>
    </source>
</reference>
<sequence length="240" mass="27806">MATNTSIGYIEDGVFTWNIYNSMWSSFNTPYAYTVYKWTAIVLLLIIFEVILMFGPIVGIIVVYATNIFLWINDFLVLFNKGYTNKDGYDADRKICMNYSTFISSVWHGHEMFGRENIPDGPAIFYLYHGAVAYDAGYIYSKIQSAQERRLFCIGHKKEVNVWGFRRIHKATNVFTPSREEVIDLLKDGWQLYVYPGGLEESKVSDCNYRVYIPNNRKGIAHIVKSITDIKIIHKNVKLE</sequence>
<accession>T1IM91</accession>
<proteinExistence type="predicted"/>
<dbReference type="PhylomeDB" id="T1IM91"/>
<dbReference type="Proteomes" id="UP000014500">
    <property type="component" value="Unassembled WGS sequence"/>
</dbReference>
<dbReference type="STRING" id="126957.T1IM91"/>
<evidence type="ECO:0000256" key="1">
    <source>
        <dbReference type="SAM" id="Phobius"/>
    </source>
</evidence>
<keyword evidence="1" id="KW-0812">Transmembrane</keyword>
<dbReference type="EnsemblMetazoa" id="SMAR002088-RA">
    <property type="protein sequence ID" value="SMAR002088-PA"/>
    <property type="gene ID" value="SMAR002088"/>
</dbReference>
<protein>
    <recommendedName>
        <fullName evidence="4">Phospholipid/glycerol acyltransferase domain-containing protein</fullName>
    </recommendedName>
</protein>
<feature type="transmembrane region" description="Helical" evidence="1">
    <location>
        <begin position="38"/>
        <end position="71"/>
    </location>
</feature>
<name>T1IM91_STRMM</name>